<evidence type="ECO:0000313" key="4">
    <source>
        <dbReference type="EMBL" id="ACX96115.1"/>
    </source>
</evidence>
<reference evidence="4 5" key="1">
    <citation type="submission" date="2009-10" db="EMBL/GenBank/DDBJ databases">
        <title>Complete sequence of Halothiobacillus neapolitanus c2.</title>
        <authorList>
            <consortium name="US DOE Joint Genome Institute"/>
            <person name="Lucas S."/>
            <person name="Copeland A."/>
            <person name="Lapidus A."/>
            <person name="Glavina del Rio T."/>
            <person name="Tice H."/>
            <person name="Bruce D."/>
            <person name="Goodwin L."/>
            <person name="Pitluck S."/>
            <person name="Davenport K."/>
            <person name="Brettin T."/>
            <person name="Detter J.C."/>
            <person name="Han C."/>
            <person name="Tapia R."/>
            <person name="Larimer F."/>
            <person name="Land M."/>
            <person name="Hauser L."/>
            <person name="Kyrpides N."/>
            <person name="Mikhailova N."/>
            <person name="Kerfeld C."/>
            <person name="Cannon G."/>
            <person name="Heinhort S."/>
        </authorList>
    </citation>
    <scope>NUCLEOTIDE SEQUENCE [LARGE SCALE GENOMIC DNA]</scope>
    <source>
        <strain evidence="5">ATCC 23641 / c2</strain>
    </source>
</reference>
<dbReference type="EMBL" id="CP001801">
    <property type="protein sequence ID" value="ACX96115.1"/>
    <property type="molecule type" value="Genomic_DNA"/>
</dbReference>
<dbReference type="HOGENOM" id="CLU_128074_0_0_6"/>
<dbReference type="PANTHER" id="PTHR47191">
    <property type="entry name" value="OS05G0170800 PROTEIN"/>
    <property type="match status" value="1"/>
</dbReference>
<dbReference type="InterPro" id="IPR007474">
    <property type="entry name" value="ApaG_domain"/>
</dbReference>
<dbReference type="Gene3D" id="2.60.40.1470">
    <property type="entry name" value="ApaG domain"/>
    <property type="match status" value="1"/>
</dbReference>
<dbReference type="RefSeq" id="WP_012824149.1">
    <property type="nucleotide sequence ID" value="NC_013422.1"/>
</dbReference>
<dbReference type="eggNOG" id="COG2967">
    <property type="taxonomic scope" value="Bacteria"/>
</dbReference>
<evidence type="ECO:0000256" key="2">
    <source>
        <dbReference type="HAMAP-Rule" id="MF_00791"/>
    </source>
</evidence>
<gene>
    <name evidence="2" type="primary">apaG</name>
    <name evidence="4" type="ordered locus">Hneap_1279</name>
</gene>
<dbReference type="PROSITE" id="PS51087">
    <property type="entry name" value="APAG"/>
    <property type="match status" value="1"/>
</dbReference>
<dbReference type="KEGG" id="hna:Hneap_1279"/>
<dbReference type="STRING" id="555778.Hneap_1279"/>
<dbReference type="InterPro" id="IPR050718">
    <property type="entry name" value="ApaG-like"/>
</dbReference>
<dbReference type="PANTHER" id="PTHR47191:SF2">
    <property type="entry name" value="OS05G0170800 PROTEIN"/>
    <property type="match status" value="1"/>
</dbReference>
<evidence type="ECO:0000259" key="3">
    <source>
        <dbReference type="PROSITE" id="PS51087"/>
    </source>
</evidence>
<feature type="domain" description="ApaG" evidence="3">
    <location>
        <begin position="15"/>
        <end position="139"/>
    </location>
</feature>
<keyword evidence="5" id="KW-1185">Reference proteome</keyword>
<dbReference type="InterPro" id="IPR023065">
    <property type="entry name" value="Uncharacterised_ApaG"/>
</dbReference>
<dbReference type="InterPro" id="IPR036767">
    <property type="entry name" value="ApaG_sf"/>
</dbReference>
<accession>D0L092</accession>
<sequence>MIFMDQISDHPRENDANDASIEIQVKTTFVPEHSDSKLNRFAFGYEIHIANRGLHTVQLMDRHWQIDMGNGCIQEVRGEGVVGEQPVLAPGESYQYQSGAIIETPAGRMWGDYGFVTENGERFRAPIPLFHLLAPDQFRPIH</sequence>
<dbReference type="Proteomes" id="UP000009102">
    <property type="component" value="Chromosome"/>
</dbReference>
<name>D0L092_HALNC</name>
<dbReference type="HAMAP" id="MF_00791">
    <property type="entry name" value="ApaG"/>
    <property type="match status" value="1"/>
</dbReference>
<evidence type="ECO:0000313" key="5">
    <source>
        <dbReference type="Proteomes" id="UP000009102"/>
    </source>
</evidence>
<dbReference type="NCBIfam" id="NF003967">
    <property type="entry name" value="PRK05461.1"/>
    <property type="match status" value="1"/>
</dbReference>
<dbReference type="Pfam" id="PF04379">
    <property type="entry name" value="DUF525"/>
    <property type="match status" value="1"/>
</dbReference>
<evidence type="ECO:0000256" key="1">
    <source>
        <dbReference type="ARBA" id="ARBA00017693"/>
    </source>
</evidence>
<organism evidence="4 5">
    <name type="scientific">Halothiobacillus neapolitanus (strain ATCC 23641 / DSM 15147 / CIP 104769 / NCIMB 8539 / c2)</name>
    <name type="common">Thiobacillus neapolitanus</name>
    <dbReference type="NCBI Taxonomy" id="555778"/>
    <lineage>
        <taxon>Bacteria</taxon>
        <taxon>Pseudomonadati</taxon>
        <taxon>Pseudomonadota</taxon>
        <taxon>Gammaproteobacteria</taxon>
        <taxon>Chromatiales</taxon>
        <taxon>Halothiobacillaceae</taxon>
        <taxon>Halothiobacillus</taxon>
    </lineage>
</organism>
<dbReference type="AlphaFoldDB" id="D0L092"/>
<protein>
    <recommendedName>
        <fullName evidence="1 2">Protein ApaG</fullName>
    </recommendedName>
</protein>
<dbReference type="SUPFAM" id="SSF110069">
    <property type="entry name" value="ApaG-like"/>
    <property type="match status" value="1"/>
</dbReference>
<proteinExistence type="inferred from homology"/>